<dbReference type="GO" id="GO:0005886">
    <property type="term" value="C:plasma membrane"/>
    <property type="evidence" value="ECO:0007669"/>
    <property type="project" value="UniProtKB-SubCell"/>
</dbReference>
<evidence type="ECO:0000256" key="6">
    <source>
        <dbReference type="ARBA" id="ARBA00022679"/>
    </source>
</evidence>
<dbReference type="EC" id="2.7.13.3" evidence="3"/>
<feature type="domain" description="Histidine kinase" evidence="15">
    <location>
        <begin position="200"/>
        <end position="413"/>
    </location>
</feature>
<feature type="transmembrane region" description="Helical" evidence="14">
    <location>
        <begin position="12"/>
        <end position="32"/>
    </location>
</feature>
<dbReference type="RefSeq" id="WP_203366293.1">
    <property type="nucleotide sequence ID" value="NZ_WSFT01000031.1"/>
</dbReference>
<accession>A0A942Z8Z6</accession>
<evidence type="ECO:0000256" key="11">
    <source>
        <dbReference type="ARBA" id="ARBA00022989"/>
    </source>
</evidence>
<keyword evidence="4" id="KW-1003">Cell membrane</keyword>
<dbReference type="CDD" id="cd00082">
    <property type="entry name" value="HisKA"/>
    <property type="match status" value="1"/>
</dbReference>
<evidence type="ECO:0000256" key="9">
    <source>
        <dbReference type="ARBA" id="ARBA00022777"/>
    </source>
</evidence>
<dbReference type="InterPro" id="IPR036097">
    <property type="entry name" value="HisK_dim/P_sf"/>
</dbReference>
<organism evidence="16 17">
    <name type="scientific">Anaeromonas frigoriresistens</name>
    <dbReference type="NCBI Taxonomy" id="2683708"/>
    <lineage>
        <taxon>Bacteria</taxon>
        <taxon>Bacillati</taxon>
        <taxon>Bacillota</taxon>
        <taxon>Tissierellia</taxon>
        <taxon>Tissierellales</taxon>
        <taxon>Thermohalobacteraceae</taxon>
        <taxon>Anaeromonas</taxon>
    </lineage>
</organism>
<dbReference type="SMART" id="SM00387">
    <property type="entry name" value="HATPase_c"/>
    <property type="match status" value="1"/>
</dbReference>
<keyword evidence="8" id="KW-0547">Nucleotide-binding</keyword>
<sequence>MNSYFINPQLKKSSISLGMIMVIFIIGIFVLLNNHYSQLKEDYVHSFGGIVAKINEEDPELAKEVIPLLTTEISQEEATKGAEILREYGLSKDLENSLFPYINTTFKVNNQTFISIFIIMTLVLFIFNYYQHTYFYKRARKITSGAKNIVEGKYDTYIEEDQEGDFPKLTTAFNSMGKIIRNNLEELNKEKQFLVDLLSDISHQLKTPLSSMIVYNDILMEKELPRNKQLTFLGNNQKQLERMEWLIKSLLKLARLDVQAIKFEKENRSINRTIEEVIKSVDNKALEKHIPIHFSSKGEVLLEQDFYWVKEALINILVNSIQHSKKGEEVNIELIETPIYKRIIIEDHGTGISDEDLPNIFKRFYKAKTSKNSDSVGIGLALAKTIIEGHEGVIEAQSELGVGTKFIITFLQY</sequence>
<dbReference type="Pfam" id="PF00512">
    <property type="entry name" value="HisKA"/>
    <property type="match status" value="1"/>
</dbReference>
<reference evidence="16" key="1">
    <citation type="submission" date="2019-12" db="EMBL/GenBank/DDBJ databases">
        <title>Clostridiaceae gen. nov. sp. nov., isolated from sediment in Xinjiang, China.</title>
        <authorList>
            <person name="Zhang R."/>
        </authorList>
    </citation>
    <scope>NUCLEOTIDE SEQUENCE</scope>
    <source>
        <strain evidence="16">D2Q-11</strain>
    </source>
</reference>
<dbReference type="PANTHER" id="PTHR45528">
    <property type="entry name" value="SENSOR HISTIDINE KINASE CPXA"/>
    <property type="match status" value="1"/>
</dbReference>
<dbReference type="SUPFAM" id="SSF55874">
    <property type="entry name" value="ATPase domain of HSP90 chaperone/DNA topoisomerase II/histidine kinase"/>
    <property type="match status" value="1"/>
</dbReference>
<dbReference type="InterPro" id="IPR004358">
    <property type="entry name" value="Sig_transdc_His_kin-like_C"/>
</dbReference>
<dbReference type="Proteomes" id="UP000724672">
    <property type="component" value="Unassembled WGS sequence"/>
</dbReference>
<dbReference type="GO" id="GO:0005524">
    <property type="term" value="F:ATP binding"/>
    <property type="evidence" value="ECO:0007669"/>
    <property type="project" value="UniProtKB-KW"/>
</dbReference>
<keyword evidence="5" id="KW-0597">Phosphoprotein</keyword>
<comment type="caution">
    <text evidence="16">The sequence shown here is derived from an EMBL/GenBank/DDBJ whole genome shotgun (WGS) entry which is preliminary data.</text>
</comment>
<evidence type="ECO:0000259" key="15">
    <source>
        <dbReference type="PROSITE" id="PS50109"/>
    </source>
</evidence>
<dbReference type="InterPro" id="IPR050398">
    <property type="entry name" value="HssS/ArlS-like"/>
</dbReference>
<evidence type="ECO:0000256" key="13">
    <source>
        <dbReference type="ARBA" id="ARBA00023136"/>
    </source>
</evidence>
<evidence type="ECO:0000256" key="3">
    <source>
        <dbReference type="ARBA" id="ARBA00012438"/>
    </source>
</evidence>
<keyword evidence="12" id="KW-0902">Two-component regulatory system</keyword>
<evidence type="ECO:0000313" key="17">
    <source>
        <dbReference type="Proteomes" id="UP000724672"/>
    </source>
</evidence>
<keyword evidence="6" id="KW-0808">Transferase</keyword>
<evidence type="ECO:0000256" key="5">
    <source>
        <dbReference type="ARBA" id="ARBA00022553"/>
    </source>
</evidence>
<dbReference type="PRINTS" id="PR00344">
    <property type="entry name" value="BCTRLSENSOR"/>
</dbReference>
<dbReference type="InterPro" id="IPR036890">
    <property type="entry name" value="HATPase_C_sf"/>
</dbReference>
<dbReference type="InterPro" id="IPR003594">
    <property type="entry name" value="HATPase_dom"/>
</dbReference>
<keyword evidence="17" id="KW-1185">Reference proteome</keyword>
<dbReference type="AlphaFoldDB" id="A0A942Z8Z6"/>
<keyword evidence="10" id="KW-0067">ATP-binding</keyword>
<evidence type="ECO:0000313" key="16">
    <source>
        <dbReference type="EMBL" id="MBS4538370.1"/>
    </source>
</evidence>
<feature type="transmembrane region" description="Helical" evidence="14">
    <location>
        <begin position="112"/>
        <end position="130"/>
    </location>
</feature>
<keyword evidence="7 14" id="KW-0812">Transmembrane</keyword>
<name>A0A942Z8Z6_9FIRM</name>
<evidence type="ECO:0000256" key="2">
    <source>
        <dbReference type="ARBA" id="ARBA00004651"/>
    </source>
</evidence>
<proteinExistence type="predicted"/>
<dbReference type="Gene3D" id="1.10.287.130">
    <property type="match status" value="1"/>
</dbReference>
<dbReference type="Gene3D" id="6.10.340.10">
    <property type="match status" value="1"/>
</dbReference>
<keyword evidence="11 14" id="KW-1133">Transmembrane helix</keyword>
<evidence type="ECO:0000256" key="7">
    <source>
        <dbReference type="ARBA" id="ARBA00022692"/>
    </source>
</evidence>
<dbReference type="SMART" id="SM00388">
    <property type="entry name" value="HisKA"/>
    <property type="match status" value="1"/>
</dbReference>
<evidence type="ECO:0000256" key="8">
    <source>
        <dbReference type="ARBA" id="ARBA00022741"/>
    </source>
</evidence>
<evidence type="ECO:0000256" key="4">
    <source>
        <dbReference type="ARBA" id="ARBA00022475"/>
    </source>
</evidence>
<dbReference type="CDD" id="cd06225">
    <property type="entry name" value="HAMP"/>
    <property type="match status" value="1"/>
</dbReference>
<dbReference type="PANTHER" id="PTHR45528:SF1">
    <property type="entry name" value="SENSOR HISTIDINE KINASE CPXA"/>
    <property type="match status" value="1"/>
</dbReference>
<dbReference type="GO" id="GO:0000155">
    <property type="term" value="F:phosphorelay sensor kinase activity"/>
    <property type="evidence" value="ECO:0007669"/>
    <property type="project" value="InterPro"/>
</dbReference>
<protein>
    <recommendedName>
        <fullName evidence="3">histidine kinase</fullName>
        <ecNumber evidence="3">2.7.13.3</ecNumber>
    </recommendedName>
</protein>
<comment type="catalytic activity">
    <reaction evidence="1">
        <text>ATP + protein L-histidine = ADP + protein N-phospho-L-histidine.</text>
        <dbReference type="EC" id="2.7.13.3"/>
    </reaction>
</comment>
<keyword evidence="9 16" id="KW-0418">Kinase</keyword>
<evidence type="ECO:0000256" key="14">
    <source>
        <dbReference type="SAM" id="Phobius"/>
    </source>
</evidence>
<dbReference type="InterPro" id="IPR005467">
    <property type="entry name" value="His_kinase_dom"/>
</dbReference>
<comment type="subcellular location">
    <subcellularLocation>
        <location evidence="2">Cell membrane</location>
        <topology evidence="2">Multi-pass membrane protein</topology>
    </subcellularLocation>
</comment>
<dbReference type="PROSITE" id="PS50109">
    <property type="entry name" value="HIS_KIN"/>
    <property type="match status" value="1"/>
</dbReference>
<dbReference type="InterPro" id="IPR003661">
    <property type="entry name" value="HisK_dim/P_dom"/>
</dbReference>
<dbReference type="EMBL" id="WSFT01000031">
    <property type="protein sequence ID" value="MBS4538370.1"/>
    <property type="molecule type" value="Genomic_DNA"/>
</dbReference>
<keyword evidence="13 14" id="KW-0472">Membrane</keyword>
<dbReference type="Pfam" id="PF02518">
    <property type="entry name" value="HATPase_c"/>
    <property type="match status" value="1"/>
</dbReference>
<evidence type="ECO:0000256" key="10">
    <source>
        <dbReference type="ARBA" id="ARBA00022840"/>
    </source>
</evidence>
<evidence type="ECO:0000256" key="1">
    <source>
        <dbReference type="ARBA" id="ARBA00000085"/>
    </source>
</evidence>
<dbReference type="SUPFAM" id="SSF47384">
    <property type="entry name" value="Homodimeric domain of signal transducing histidine kinase"/>
    <property type="match status" value="1"/>
</dbReference>
<gene>
    <name evidence="16" type="ORF">GOQ27_07830</name>
</gene>
<evidence type="ECO:0000256" key="12">
    <source>
        <dbReference type="ARBA" id="ARBA00023012"/>
    </source>
</evidence>
<dbReference type="Gene3D" id="3.30.565.10">
    <property type="entry name" value="Histidine kinase-like ATPase, C-terminal domain"/>
    <property type="match status" value="1"/>
</dbReference>